<dbReference type="EMBL" id="LAZR01001836">
    <property type="protein sequence ID" value="KKN38353.1"/>
    <property type="molecule type" value="Genomic_DNA"/>
</dbReference>
<accession>A0A0F9TA37</accession>
<proteinExistence type="predicted"/>
<dbReference type="AlphaFoldDB" id="A0A0F9TA37"/>
<organism evidence="1">
    <name type="scientific">marine sediment metagenome</name>
    <dbReference type="NCBI Taxonomy" id="412755"/>
    <lineage>
        <taxon>unclassified sequences</taxon>
        <taxon>metagenomes</taxon>
        <taxon>ecological metagenomes</taxon>
    </lineage>
</organism>
<sequence length="93" mass="10615">MVTRKKKPANARPDIFDLVTGITEEDLEKTDARIKNLKQSLALVKLQRLCQEIELKGLVDSKVVTVTVGYEEKEVPVEAEWKRSVEAEHPRKT</sequence>
<gene>
    <name evidence="1" type="ORF">LCGC14_0754280</name>
</gene>
<comment type="caution">
    <text evidence="1">The sequence shown here is derived from an EMBL/GenBank/DDBJ whole genome shotgun (WGS) entry which is preliminary data.</text>
</comment>
<reference evidence="1" key="1">
    <citation type="journal article" date="2015" name="Nature">
        <title>Complex archaea that bridge the gap between prokaryotes and eukaryotes.</title>
        <authorList>
            <person name="Spang A."/>
            <person name="Saw J.H."/>
            <person name="Jorgensen S.L."/>
            <person name="Zaremba-Niedzwiedzka K."/>
            <person name="Martijn J."/>
            <person name="Lind A.E."/>
            <person name="van Eijk R."/>
            <person name="Schleper C."/>
            <person name="Guy L."/>
            <person name="Ettema T.J."/>
        </authorList>
    </citation>
    <scope>NUCLEOTIDE SEQUENCE</scope>
</reference>
<name>A0A0F9TA37_9ZZZZ</name>
<protein>
    <submittedName>
        <fullName evidence="1">Uncharacterized protein</fullName>
    </submittedName>
</protein>
<evidence type="ECO:0000313" key="1">
    <source>
        <dbReference type="EMBL" id="KKN38353.1"/>
    </source>
</evidence>